<name>G9PDL6_9ACTO</name>
<dbReference type="STRING" id="435830.HMPREF0045_00099"/>
<accession>G9PDL6</accession>
<protein>
    <submittedName>
        <fullName evidence="1">Uncharacterized protein</fullName>
    </submittedName>
</protein>
<keyword evidence="2" id="KW-1185">Reference proteome</keyword>
<sequence length="120" mass="13008">MGLFKSSHSNSEELPYCPSASEEIDKQAATLFNGPNTRIVCCDTIDFPSVTINGPCPRCKHVFSQTRQLDLAPLVKRGSGNKQKEIVREAHFLCECGVTHPGVPCGENGCGASFRLTIPN</sequence>
<reference evidence="1 2" key="1">
    <citation type="submission" date="2011-10" db="EMBL/GenBank/DDBJ databases">
        <title>The Genome Sequence of Actinomyces graevenitzii C83.</title>
        <authorList>
            <consortium name="The Broad Institute Genome Sequencing Platform"/>
            <consortium name="The Broad Institute Genome Sequencing Center for Infectious Disease"/>
            <person name="Earl A."/>
            <person name="Ward D."/>
            <person name="Feldgarden M."/>
            <person name="Gevers D."/>
            <person name="Sibley C.D."/>
            <person name="Field T.R."/>
            <person name="Grinwis M."/>
            <person name="Eshaghurshan C.S."/>
            <person name="Surette M.G."/>
            <person name="Young S.K."/>
            <person name="Zeng Q."/>
            <person name="Gargeya S."/>
            <person name="Fitzgerald M."/>
            <person name="Haas B."/>
            <person name="Abouelleil A."/>
            <person name="Alvarado L."/>
            <person name="Arachchi H.M."/>
            <person name="Berlin A."/>
            <person name="Brown A."/>
            <person name="Chapman S.B."/>
            <person name="Chen Z."/>
            <person name="Dunbar C."/>
            <person name="Freedman E."/>
            <person name="Gearin G."/>
            <person name="Goldberg J."/>
            <person name="Griggs A."/>
            <person name="Gujja S."/>
            <person name="Heiman D."/>
            <person name="Howarth C."/>
            <person name="Larson L."/>
            <person name="Lui A."/>
            <person name="MacDonald P.J.P."/>
            <person name="Montmayeur A."/>
            <person name="Murphy C."/>
            <person name="Neiman D."/>
            <person name="Pearson M."/>
            <person name="Priest M."/>
            <person name="Roberts A."/>
            <person name="Saif S."/>
            <person name="Shea T."/>
            <person name="Shenoy N."/>
            <person name="Sisk P."/>
            <person name="Stolte C."/>
            <person name="Sykes S."/>
            <person name="Wortman J."/>
            <person name="Nusbaum C."/>
            <person name="Birren B."/>
        </authorList>
    </citation>
    <scope>NUCLEOTIDE SEQUENCE [LARGE SCALE GENOMIC DNA]</scope>
    <source>
        <strain evidence="1 2">C83</strain>
    </source>
</reference>
<dbReference type="Proteomes" id="UP000003822">
    <property type="component" value="Unassembled WGS sequence"/>
</dbReference>
<organism evidence="1 2">
    <name type="scientific">Actinomyces graevenitzii C83</name>
    <dbReference type="NCBI Taxonomy" id="435830"/>
    <lineage>
        <taxon>Bacteria</taxon>
        <taxon>Bacillati</taxon>
        <taxon>Actinomycetota</taxon>
        <taxon>Actinomycetes</taxon>
        <taxon>Actinomycetales</taxon>
        <taxon>Actinomycetaceae</taxon>
        <taxon>Actinomyces</taxon>
    </lineage>
</organism>
<dbReference type="AlphaFoldDB" id="G9PDL6"/>
<gene>
    <name evidence="1" type="ORF">HMPREF0045_00099</name>
</gene>
<proteinExistence type="predicted"/>
<comment type="caution">
    <text evidence="1">The sequence shown here is derived from an EMBL/GenBank/DDBJ whole genome shotgun (WGS) entry which is preliminary data.</text>
</comment>
<evidence type="ECO:0000313" key="2">
    <source>
        <dbReference type="Proteomes" id="UP000003822"/>
    </source>
</evidence>
<dbReference type="HOGENOM" id="CLU_2071856_0_0_11"/>
<dbReference type="EMBL" id="ACRN01000001">
    <property type="protein sequence ID" value="EHM89434.1"/>
    <property type="molecule type" value="Genomic_DNA"/>
</dbReference>
<evidence type="ECO:0000313" key="1">
    <source>
        <dbReference type="EMBL" id="EHM89434.1"/>
    </source>
</evidence>